<organism evidence="3 4">
    <name type="scientific">Basidiobolus ranarum</name>
    <dbReference type="NCBI Taxonomy" id="34480"/>
    <lineage>
        <taxon>Eukaryota</taxon>
        <taxon>Fungi</taxon>
        <taxon>Fungi incertae sedis</taxon>
        <taxon>Zoopagomycota</taxon>
        <taxon>Entomophthoromycotina</taxon>
        <taxon>Basidiobolomycetes</taxon>
        <taxon>Basidiobolales</taxon>
        <taxon>Basidiobolaceae</taxon>
        <taxon>Basidiobolus</taxon>
    </lineage>
</organism>
<dbReference type="PANTHER" id="PTHR12832">
    <property type="entry name" value="TESTIS-SPECIFIC PROTEIN PBS13 T-COMPLEX 11"/>
    <property type="match status" value="1"/>
</dbReference>
<sequence length="726" mass="84437">MLKESLLTPPISTVYQENAQRPKEEAVTVIQRWWRGRAFASFIREYNRFNITLRRLQRLPVETVMELIQSKSLIFVTSKLLHRIRRCPISANSLNRYKNLAKQFLTAYLMVAHSQEVLTGQNKQEEELVLTGLAMIQSFETWSRKYFNSDGNLFLQTFIENLKTYYEIFEVWKQKDNEKIITSMISHYLELDNLWVTVKSHPSAVSQYEPQLSENRKELEQQIFKVGGREALTKLFQERQKARDAQVGESSSPEDSQSSPPDSIPASFAEYSHDDSESSDIESETNFKKLQLARIDRQITNILIGFTSEEMLTNEQLAHELLLDPDFELAIAKGTELEERVREMATKAFFDTAREEFSQGKYTVWLPQLLVDIKNRLLELVSRLSPIYTEIQDVVDIELITQQIKSGSYDVSKLMRFITQTMLHLCAPVRDQAIRNIQEMTDLATVFQRLIEILQDMRLDLANYRLHLLRPVIQEYGIEYEREKFDVTLRAKMVTLERTNKWLRESVKTLRNKQQQSNPSTNIRFEYVYYDALISTVFSMTVVHHENCPETLLLDVDRLYEYQNESQAITIVAALLMLSKNIVPEFRRNQALVTELKDRLFVLLKDPGTILDNLTVQLIASLSQASPSKSLTRENQEFIRNMVDKTLSSKDPVYALLSRRISEVLFQHLSTGRFPQPEDLISYGIEGVSVQLQSLSNKLVMLANHNREVYAHHYNDLIRECVREGV</sequence>
<evidence type="ECO:0000256" key="1">
    <source>
        <dbReference type="ARBA" id="ARBA00010954"/>
    </source>
</evidence>
<name>A0ABR2VUF6_9FUNG</name>
<evidence type="ECO:0000313" key="4">
    <source>
        <dbReference type="Proteomes" id="UP001479436"/>
    </source>
</evidence>
<reference evidence="3 4" key="1">
    <citation type="submission" date="2023-04" db="EMBL/GenBank/DDBJ databases">
        <title>Genome of Basidiobolus ranarum AG-B5.</title>
        <authorList>
            <person name="Stajich J.E."/>
            <person name="Carter-House D."/>
            <person name="Gryganskyi A."/>
        </authorList>
    </citation>
    <scope>NUCLEOTIDE SEQUENCE [LARGE SCALE GENOMIC DNA]</scope>
    <source>
        <strain evidence="3 4">AG-B5</strain>
    </source>
</reference>
<proteinExistence type="inferred from homology"/>
<dbReference type="EMBL" id="JASJQH010007714">
    <property type="protein sequence ID" value="KAK9702573.1"/>
    <property type="molecule type" value="Genomic_DNA"/>
</dbReference>
<feature type="region of interest" description="Disordered" evidence="2">
    <location>
        <begin position="242"/>
        <end position="283"/>
    </location>
</feature>
<protein>
    <submittedName>
        <fullName evidence="3">Uncharacterized protein</fullName>
    </submittedName>
</protein>
<comment type="caution">
    <text evidence="3">The sequence shown here is derived from an EMBL/GenBank/DDBJ whole genome shotgun (WGS) entry which is preliminary data.</text>
</comment>
<dbReference type="Proteomes" id="UP001479436">
    <property type="component" value="Unassembled WGS sequence"/>
</dbReference>
<keyword evidence="4" id="KW-1185">Reference proteome</keyword>
<evidence type="ECO:0000313" key="3">
    <source>
        <dbReference type="EMBL" id="KAK9702573.1"/>
    </source>
</evidence>
<dbReference type="InterPro" id="IPR008862">
    <property type="entry name" value="Tcp11"/>
</dbReference>
<feature type="compositionally biased region" description="Low complexity" evidence="2">
    <location>
        <begin position="249"/>
        <end position="267"/>
    </location>
</feature>
<accession>A0ABR2VUF6</accession>
<gene>
    <name evidence="3" type="ORF">K7432_011188</name>
</gene>
<comment type="similarity">
    <text evidence="1">Belongs to the TCP11 family.</text>
</comment>
<dbReference type="PANTHER" id="PTHR12832:SF11">
    <property type="entry name" value="LD23868P"/>
    <property type="match status" value="1"/>
</dbReference>
<evidence type="ECO:0000256" key="2">
    <source>
        <dbReference type="SAM" id="MobiDB-lite"/>
    </source>
</evidence>
<dbReference type="Pfam" id="PF05794">
    <property type="entry name" value="Tcp11"/>
    <property type="match status" value="1"/>
</dbReference>